<dbReference type="CDD" id="cd16964">
    <property type="entry name" value="YqgF"/>
    <property type="match status" value="1"/>
</dbReference>
<feature type="domain" description="YqgF/RNase H-like" evidence="6">
    <location>
        <begin position="5"/>
        <end position="105"/>
    </location>
</feature>
<dbReference type="GO" id="GO:0005829">
    <property type="term" value="C:cytosol"/>
    <property type="evidence" value="ECO:0007669"/>
    <property type="project" value="TreeGrafter"/>
</dbReference>
<evidence type="ECO:0000256" key="5">
    <source>
        <dbReference type="HAMAP-Rule" id="MF_00651"/>
    </source>
</evidence>
<keyword evidence="3 5" id="KW-0540">Nuclease</keyword>
<keyword evidence="4 5" id="KW-0378">Hydrolase</keyword>
<dbReference type="InterPro" id="IPR005227">
    <property type="entry name" value="YqgF"/>
</dbReference>
<dbReference type="EC" id="3.1.-.-" evidence="5"/>
<evidence type="ECO:0000313" key="7">
    <source>
        <dbReference type="EMBL" id="MBB3061011.1"/>
    </source>
</evidence>
<keyword evidence="1 5" id="KW-0963">Cytoplasm</keyword>
<dbReference type="EMBL" id="JACHWZ010000007">
    <property type="protein sequence ID" value="MBB3061011.1"/>
    <property type="molecule type" value="Genomic_DNA"/>
</dbReference>
<dbReference type="SMART" id="SM00732">
    <property type="entry name" value="YqgFc"/>
    <property type="match status" value="1"/>
</dbReference>
<organism evidence="7 8">
    <name type="scientific">Microbulbifer rhizosphaerae</name>
    <dbReference type="NCBI Taxonomy" id="1562603"/>
    <lineage>
        <taxon>Bacteria</taxon>
        <taxon>Pseudomonadati</taxon>
        <taxon>Pseudomonadota</taxon>
        <taxon>Gammaproteobacteria</taxon>
        <taxon>Cellvibrionales</taxon>
        <taxon>Microbulbiferaceae</taxon>
        <taxon>Microbulbifer</taxon>
    </lineage>
</organism>
<keyword evidence="2 5" id="KW-0690">Ribosome biogenesis</keyword>
<evidence type="ECO:0000256" key="2">
    <source>
        <dbReference type="ARBA" id="ARBA00022517"/>
    </source>
</evidence>
<evidence type="ECO:0000256" key="1">
    <source>
        <dbReference type="ARBA" id="ARBA00022490"/>
    </source>
</evidence>
<evidence type="ECO:0000256" key="3">
    <source>
        <dbReference type="ARBA" id="ARBA00022722"/>
    </source>
</evidence>
<reference evidence="7 8" key="1">
    <citation type="submission" date="2020-08" db="EMBL/GenBank/DDBJ databases">
        <title>Genomic Encyclopedia of Type Strains, Phase III (KMG-III): the genomes of soil and plant-associated and newly described type strains.</title>
        <authorList>
            <person name="Whitman W."/>
        </authorList>
    </citation>
    <scope>NUCLEOTIDE SEQUENCE [LARGE SCALE GENOMIC DNA]</scope>
    <source>
        <strain evidence="7 8">CECT 8799</strain>
    </source>
</reference>
<comment type="similarity">
    <text evidence="5">Belongs to the YqgF HJR family.</text>
</comment>
<sequence length="146" mass="16246">MTDATTALAFDFGTRSIGIAFGQSLTGGARELPPLPAKDGAPDWDKVLRLIAEWRPQTLLVGLPLNMDGSESELSTRARKFGRRLHGRSGLPVEYVDERLSTRAAKEEARERGHRGNYAKDPVDSIAARIFLQDWLRSREQKSGNR</sequence>
<dbReference type="GO" id="GO:0004518">
    <property type="term" value="F:nuclease activity"/>
    <property type="evidence" value="ECO:0007669"/>
    <property type="project" value="UniProtKB-KW"/>
</dbReference>
<evidence type="ECO:0000256" key="4">
    <source>
        <dbReference type="ARBA" id="ARBA00022801"/>
    </source>
</evidence>
<proteinExistence type="inferred from homology"/>
<comment type="caution">
    <text evidence="7">The sequence shown here is derived from an EMBL/GenBank/DDBJ whole genome shotgun (WGS) entry which is preliminary data.</text>
</comment>
<dbReference type="Pfam" id="PF03652">
    <property type="entry name" value="RuvX"/>
    <property type="match status" value="1"/>
</dbReference>
<dbReference type="AlphaFoldDB" id="A0A7W4WCF0"/>
<evidence type="ECO:0000259" key="6">
    <source>
        <dbReference type="SMART" id="SM00732"/>
    </source>
</evidence>
<keyword evidence="8" id="KW-1185">Reference proteome</keyword>
<dbReference type="NCBIfam" id="TIGR00250">
    <property type="entry name" value="RNAse_H_YqgF"/>
    <property type="match status" value="1"/>
</dbReference>
<comment type="function">
    <text evidence="5">Could be a nuclease involved in processing of the 5'-end of pre-16S rRNA.</text>
</comment>
<dbReference type="InterPro" id="IPR037027">
    <property type="entry name" value="YqgF/RNaseH-like_dom_sf"/>
</dbReference>
<dbReference type="SUPFAM" id="SSF53098">
    <property type="entry name" value="Ribonuclease H-like"/>
    <property type="match status" value="1"/>
</dbReference>
<accession>A0A7W4WCF0</accession>
<dbReference type="GO" id="GO:0000967">
    <property type="term" value="P:rRNA 5'-end processing"/>
    <property type="evidence" value="ECO:0007669"/>
    <property type="project" value="UniProtKB-UniRule"/>
</dbReference>
<dbReference type="Proteomes" id="UP000535937">
    <property type="component" value="Unassembled WGS sequence"/>
</dbReference>
<name>A0A7W4WCF0_9GAMM</name>
<dbReference type="InterPro" id="IPR012337">
    <property type="entry name" value="RNaseH-like_sf"/>
</dbReference>
<comment type="subcellular location">
    <subcellularLocation>
        <location evidence="5">Cytoplasm</location>
    </subcellularLocation>
</comment>
<evidence type="ECO:0000313" key="8">
    <source>
        <dbReference type="Proteomes" id="UP000535937"/>
    </source>
</evidence>
<dbReference type="PANTHER" id="PTHR33317">
    <property type="entry name" value="POLYNUCLEOTIDYL TRANSFERASE, RIBONUCLEASE H-LIKE SUPERFAMILY PROTEIN"/>
    <property type="match status" value="1"/>
</dbReference>
<dbReference type="HAMAP" id="MF_00651">
    <property type="entry name" value="Nuclease_YqgF"/>
    <property type="match status" value="1"/>
</dbReference>
<dbReference type="InterPro" id="IPR006641">
    <property type="entry name" value="YqgF/RNaseH-like_dom"/>
</dbReference>
<dbReference type="RefSeq" id="WP_183459019.1">
    <property type="nucleotide sequence ID" value="NZ_JACHWZ010000007.1"/>
</dbReference>
<dbReference type="Gene3D" id="3.30.420.140">
    <property type="entry name" value="YqgF/RNase H-like domain"/>
    <property type="match status" value="1"/>
</dbReference>
<gene>
    <name evidence="7" type="ORF">FHS09_001841</name>
</gene>
<dbReference type="GO" id="GO:0016788">
    <property type="term" value="F:hydrolase activity, acting on ester bonds"/>
    <property type="evidence" value="ECO:0007669"/>
    <property type="project" value="UniProtKB-UniRule"/>
</dbReference>
<dbReference type="PANTHER" id="PTHR33317:SF4">
    <property type="entry name" value="POLYNUCLEOTIDYL TRANSFERASE, RIBONUCLEASE H-LIKE SUPERFAMILY PROTEIN"/>
    <property type="match status" value="1"/>
</dbReference>
<protein>
    <recommendedName>
        <fullName evidence="5">Putative pre-16S rRNA nuclease</fullName>
        <ecNumber evidence="5">3.1.-.-</ecNumber>
    </recommendedName>
</protein>